<keyword evidence="3 8" id="KW-0812">Transmembrane</keyword>
<dbReference type="InterPro" id="IPR004299">
    <property type="entry name" value="MBOAT_fam"/>
</dbReference>
<dbReference type="EMBL" id="AAAB01008807">
    <property type="protein sequence ID" value="EAA04752.4"/>
    <property type="molecule type" value="Genomic_DNA"/>
</dbReference>
<evidence type="ECO:0000313" key="9">
    <source>
        <dbReference type="EMBL" id="EAA04752.4"/>
    </source>
</evidence>
<dbReference type="PANTHER" id="PTHR13906:SF4">
    <property type="entry name" value="LYSOPHOSPHOLIPID ACYLTRANSFERASE 6"/>
    <property type="match status" value="1"/>
</dbReference>
<keyword evidence="5 8" id="KW-0472">Membrane</keyword>
<evidence type="ECO:0000256" key="2">
    <source>
        <dbReference type="ARBA" id="ARBA00022679"/>
    </source>
</evidence>
<feature type="transmembrane region" description="Helical" evidence="8">
    <location>
        <begin position="244"/>
        <end position="264"/>
    </location>
</feature>
<comment type="caution">
    <text evidence="9">The sequence shown here is derived from an EMBL/GenBank/DDBJ whole genome shotgun (WGS) entry which is preliminary data.</text>
</comment>
<organism evidence="9">
    <name type="scientific">Anopheles gambiae</name>
    <name type="common">African malaria mosquito</name>
    <dbReference type="NCBI Taxonomy" id="7165"/>
    <lineage>
        <taxon>Eukaryota</taxon>
        <taxon>Metazoa</taxon>
        <taxon>Ecdysozoa</taxon>
        <taxon>Arthropoda</taxon>
        <taxon>Hexapoda</taxon>
        <taxon>Insecta</taxon>
        <taxon>Pterygota</taxon>
        <taxon>Neoptera</taxon>
        <taxon>Endopterygota</taxon>
        <taxon>Diptera</taxon>
        <taxon>Nematocera</taxon>
        <taxon>Culicoidea</taxon>
        <taxon>Culicidae</taxon>
        <taxon>Anophelinae</taxon>
        <taxon>Anopheles</taxon>
    </lineage>
</organism>
<dbReference type="AlphaFoldDB" id="Q7QJL4"/>
<dbReference type="OMA" id="WFVYINI"/>
<feature type="compositionally biased region" description="Polar residues" evidence="7">
    <location>
        <begin position="504"/>
        <end position="514"/>
    </location>
</feature>
<evidence type="ECO:0000256" key="3">
    <source>
        <dbReference type="ARBA" id="ARBA00022692"/>
    </source>
</evidence>
<dbReference type="PANTHER" id="PTHR13906">
    <property type="entry name" value="PORCUPINE"/>
    <property type="match status" value="1"/>
</dbReference>
<dbReference type="STRING" id="7165.Q7QJL4"/>
<gene>
    <name evidence="9" type="ORF">AgaP_AGAP007567</name>
</gene>
<evidence type="ECO:0000256" key="8">
    <source>
        <dbReference type="SAM" id="Phobius"/>
    </source>
</evidence>
<dbReference type="Pfam" id="PF03062">
    <property type="entry name" value="MBOAT"/>
    <property type="match status" value="1"/>
</dbReference>
<dbReference type="VEuPathDB" id="VectorBase:AGAP007567"/>
<name>Q7QJL4_ANOGA</name>
<protein>
    <submittedName>
        <fullName evidence="9">AGAP007567-PA</fullName>
    </submittedName>
</protein>
<feature type="transmembrane region" description="Helical" evidence="8">
    <location>
        <begin position="452"/>
        <end position="474"/>
    </location>
</feature>
<feature type="transmembrane region" description="Helical" evidence="8">
    <location>
        <begin position="105"/>
        <end position="123"/>
    </location>
</feature>
<feature type="compositionally biased region" description="Basic and acidic residues" evidence="7">
    <location>
        <begin position="554"/>
        <end position="565"/>
    </location>
</feature>
<evidence type="ECO:0000256" key="7">
    <source>
        <dbReference type="SAM" id="MobiDB-lite"/>
    </source>
</evidence>
<feature type="transmembrane region" description="Helical" evidence="8">
    <location>
        <begin position="33"/>
        <end position="54"/>
    </location>
</feature>
<proteinExistence type="predicted"/>
<dbReference type="GO" id="GO:0016020">
    <property type="term" value="C:membrane"/>
    <property type="evidence" value="ECO:0007669"/>
    <property type="project" value="UniProtKB-SubCell"/>
</dbReference>
<feature type="region of interest" description="Disordered" evidence="7">
    <location>
        <begin position="487"/>
        <end position="517"/>
    </location>
</feature>
<evidence type="ECO:0000256" key="6">
    <source>
        <dbReference type="ARBA" id="ARBA00023315"/>
    </source>
</evidence>
<dbReference type="GO" id="GO:0016746">
    <property type="term" value="F:acyltransferase activity"/>
    <property type="evidence" value="ECO:0007669"/>
    <property type="project" value="UniProtKB-KW"/>
</dbReference>
<feature type="transmembrane region" description="Helical" evidence="8">
    <location>
        <begin position="426"/>
        <end position="446"/>
    </location>
</feature>
<dbReference type="VEuPathDB" id="VectorBase:AGAMI1_003068"/>
<dbReference type="eggNOG" id="KOG2704">
    <property type="taxonomic scope" value="Eukaryota"/>
</dbReference>
<reference evidence="9" key="4">
    <citation type="journal article" date="2007" name="Genome Biol.">
        <title>Update of the Anopheles gambiae PEST genome assembly.</title>
        <authorList>
            <person name="Sharakhova M.V."/>
            <person name="Hammond M.P."/>
            <person name="Lobo N.F."/>
            <person name="Krzywinski J."/>
            <person name="Unger M.F."/>
            <person name="Hillenmeyer M.E."/>
            <person name="Bruggner R.V."/>
            <person name="Birney E."/>
            <person name="Collins F.H."/>
        </authorList>
    </citation>
    <scope>NUCLEOTIDE SEQUENCE</scope>
    <source>
        <strain evidence="9">PEST</strain>
    </source>
</reference>
<keyword evidence="2" id="KW-0808">Transferase</keyword>
<evidence type="ECO:0000256" key="5">
    <source>
        <dbReference type="ARBA" id="ARBA00023136"/>
    </source>
</evidence>
<evidence type="ECO:0000256" key="4">
    <source>
        <dbReference type="ARBA" id="ARBA00022989"/>
    </source>
</evidence>
<feature type="transmembrane region" description="Helical" evidence="8">
    <location>
        <begin position="388"/>
        <end position="406"/>
    </location>
</feature>
<feature type="compositionally biased region" description="Low complexity" evidence="7">
    <location>
        <begin position="569"/>
        <end position="591"/>
    </location>
</feature>
<dbReference type="InterPro" id="IPR049941">
    <property type="entry name" value="LPLAT_7/PORCN-like"/>
</dbReference>
<reference evidence="9" key="3">
    <citation type="journal article" date="2004" name="Trends Parasitol.">
        <title>The Anopheles gambiae genome: an update.</title>
        <authorList>
            <person name="Mongin E."/>
            <person name="Louis C."/>
            <person name="Holt R.A."/>
            <person name="Birney E."/>
            <person name="Collins F.H."/>
        </authorList>
    </citation>
    <scope>NUCLEOTIDE SEQUENCE</scope>
    <source>
        <strain evidence="9">PEST</strain>
    </source>
</reference>
<comment type="subcellular location">
    <subcellularLocation>
        <location evidence="1">Membrane</location>
        <topology evidence="1">Multi-pass membrane protein</topology>
    </subcellularLocation>
</comment>
<evidence type="ECO:0000256" key="1">
    <source>
        <dbReference type="ARBA" id="ARBA00004141"/>
    </source>
</evidence>
<sequence length="719" mass="78962">MQQIATIIGANAYYDGSRVFTWLADMCGLSVDLVNFLITQFLALLLASAFRSYLHPSKVSASTRHAIGLVIGLFFGYFCFGQQAIHIAGLPAVCYVVIRTQNPQIVQRLVMVVALFYLSCIHLHRQYYDYGSYSLDITGPLMIITQKVTSLAFSIHDGFTREMKDLTQSQQQHAIRKLPSPLEFFSYTLHFQGLMAGPLVFYKDYIDFIEGCHIIKHTSASAKYDIEKKIVHEPSPVKAVVKKVIASLVCALIFVKFATIYPIKTMKDDGFIASTGFLYSLWYMMMATTAVRFKYYFAWLMADAICNNSGLGFNGYDERDGVTPRWDMLSNIQVLEFEFGTNFRNCINAWNAGTNRWLRMVVFERVPKRYGTVLTFSLSALWHGFYPGYYMTFATGALIVMAARIARKLFRPAFQGTAGSRTLYDVLTCLVTRVFMGYATFPFVLLEFKASLRMYLNVFMCLHLVALITVFILSKYVPRGEGSRAAAGARSRSKLKADTEDADQQSGAAATTGSGRKDADALMKQAGTAVAAVVDTEPAGSNGSAAGIRYRGAENGRRSDVDSQHQIDNNNSATINTTSTTTTNNTSAAATKSGPKLACERIKEKLEQETRNIEDFIDKTVTGFVELKDDLMRMPDETHGGLYIPRKAPLVGAAALNGNGNVVDGNSNSTAASGTTITGATTGVGSSSNAFLKKEIDALNAAVQQANVLPAVLSNGHAK</sequence>
<keyword evidence="4 8" id="KW-1133">Transmembrane helix</keyword>
<dbReference type="PaxDb" id="7165-AGAP007567-PA"/>
<keyword evidence="6" id="KW-0012">Acyltransferase</keyword>
<reference evidence="9" key="5">
    <citation type="submission" date="2011-05" db="EMBL/GenBank/DDBJ databases">
        <authorList>
            <consortium name="VectorBase"/>
        </authorList>
    </citation>
    <scope>NUCLEOTIDE SEQUENCE</scope>
    <source>
        <strain evidence="9">PEST</strain>
    </source>
</reference>
<accession>Q7QJL4</accession>
<feature type="transmembrane region" description="Helical" evidence="8">
    <location>
        <begin position="66"/>
        <end position="85"/>
    </location>
</feature>
<feature type="transmembrane region" description="Helical" evidence="8">
    <location>
        <begin position="270"/>
        <end position="291"/>
    </location>
</feature>
<reference evidence="9" key="1">
    <citation type="journal article" date="2002" name="Science">
        <title>The genome sequence of the malaria mosquito Anopheles gambiae.</title>
        <authorList>
            <person name="Holt R.A."/>
            <person name="Subramanian G.M."/>
            <person name="Halpern A."/>
            <person name="Sutton G.G."/>
            <person name="Charlab R."/>
            <person name="Nusskern D.R."/>
            <person name="Wincker P."/>
            <person name="Clark A.G."/>
            <person name="Ribeiro J.M."/>
            <person name="Wides R."/>
            <person name="Salzberg S.L."/>
            <person name="Loftus B."/>
            <person name="Yandell M."/>
            <person name="Majoros W.H."/>
            <person name="Rusch D.B."/>
            <person name="Lai Z."/>
            <person name="Kraft C.L."/>
            <person name="Abril J.F."/>
            <person name="Anthouard V."/>
            <person name="Arensburger P."/>
            <person name="Atkinson P.W."/>
            <person name="Baden H."/>
            <person name="de Berardinis V."/>
            <person name="Baldwin D."/>
            <person name="Benes V."/>
            <person name="Biedler J."/>
            <person name="Blass C."/>
            <person name="Bolanos R."/>
            <person name="Boscus D."/>
            <person name="Barnstead M."/>
            <person name="Cai S."/>
            <person name="Center A."/>
            <person name="Chaturverdi K."/>
            <person name="Christophides G.K."/>
            <person name="Chrystal M.A."/>
            <person name="Clamp M."/>
            <person name="Cravchik A."/>
            <person name="Curwen V."/>
            <person name="Dana A."/>
            <person name="Delcher A."/>
            <person name="Dew I."/>
            <person name="Evans C.A."/>
            <person name="Flanigan M."/>
            <person name="Grundschober-Freimoser A."/>
            <person name="Friedli L."/>
            <person name="Gu Z."/>
            <person name="Guan P."/>
            <person name="Guigo R."/>
            <person name="Hillenmeyer M.E."/>
            <person name="Hladun S.L."/>
            <person name="Hogan J.R."/>
            <person name="Hong Y.S."/>
            <person name="Hoover J."/>
            <person name="Jaillon O."/>
            <person name="Ke Z."/>
            <person name="Kodira C."/>
            <person name="Kokoza E."/>
            <person name="Koutsos A."/>
            <person name="Letunic I."/>
            <person name="Levitsky A."/>
            <person name="Liang Y."/>
            <person name="Lin J.J."/>
            <person name="Lobo N.F."/>
            <person name="Lopez J.R."/>
            <person name="Malek J.A."/>
            <person name="McIntosh T.C."/>
            <person name="Meister S."/>
            <person name="Miller J."/>
            <person name="Mobarry C."/>
            <person name="Mongin E."/>
            <person name="Murphy S.D."/>
            <person name="O'Brochta D.A."/>
            <person name="Pfannkoch C."/>
            <person name="Qi R."/>
            <person name="Regier M.A."/>
            <person name="Remington K."/>
            <person name="Shao H."/>
            <person name="Sharakhova M.V."/>
            <person name="Sitter C.D."/>
            <person name="Shetty J."/>
            <person name="Smith T.J."/>
            <person name="Strong R."/>
            <person name="Sun J."/>
            <person name="Thomasova D."/>
            <person name="Ton L.Q."/>
            <person name="Topalis P."/>
            <person name="Tu Z."/>
            <person name="Unger M.F."/>
            <person name="Walenz B."/>
            <person name="Wang A."/>
            <person name="Wang J."/>
            <person name="Wang M."/>
            <person name="Wang X."/>
            <person name="Woodford K.J."/>
            <person name="Wortman J.R."/>
            <person name="Wu M."/>
            <person name="Yao A."/>
            <person name="Zdobnov E.M."/>
            <person name="Zhang H."/>
            <person name="Zhao Q."/>
            <person name="Zhao S."/>
            <person name="Zhu S.C."/>
            <person name="Zhimulev I."/>
            <person name="Coluzzi M."/>
            <person name="della Torre A."/>
            <person name="Roth C.W."/>
            <person name="Louis C."/>
            <person name="Kalush F."/>
            <person name="Mural R.J."/>
            <person name="Myers E.W."/>
            <person name="Adams M.D."/>
            <person name="Smith H.O."/>
            <person name="Broder S."/>
            <person name="Gardner M.J."/>
            <person name="Fraser C.M."/>
            <person name="Birney E."/>
            <person name="Bork P."/>
            <person name="Brey P.T."/>
            <person name="Venter J.C."/>
            <person name="Weissenbach J."/>
            <person name="Kafatos F.C."/>
            <person name="Collins F.H."/>
            <person name="Hoffman S.L."/>
        </authorList>
    </citation>
    <scope>NUCLEOTIDE SEQUENCE [LARGE SCALE GENOMIC DNA]</scope>
    <source>
        <strain evidence="9">PEST</strain>
    </source>
</reference>
<reference evidence="9" key="2">
    <citation type="submission" date="2002-03" db="EMBL/GenBank/DDBJ databases">
        <authorList>
            <consortium name="The Anopheles Genome Sequencing Consortium"/>
        </authorList>
    </citation>
    <scope>NUCLEOTIDE SEQUENCE</scope>
    <source>
        <strain evidence="9">PEST</strain>
    </source>
</reference>
<feature type="region of interest" description="Disordered" evidence="7">
    <location>
        <begin position="554"/>
        <end position="595"/>
    </location>
</feature>
<dbReference type="PhylomeDB" id="Q7QJL4"/>
<dbReference type="HOGENOM" id="CLU_011340_4_0_1"/>